<evidence type="ECO:0000259" key="8">
    <source>
        <dbReference type="Pfam" id="PF23262"/>
    </source>
</evidence>
<feature type="region of interest" description="Disordered" evidence="5">
    <location>
        <begin position="203"/>
        <end position="317"/>
    </location>
</feature>
<dbReference type="Pfam" id="PF06813">
    <property type="entry name" value="Nodulin-like"/>
    <property type="match status" value="1"/>
</dbReference>
<evidence type="ECO:0000256" key="1">
    <source>
        <dbReference type="ARBA" id="ARBA00004141"/>
    </source>
</evidence>
<comment type="subcellular location">
    <subcellularLocation>
        <location evidence="1">Membrane</location>
        <topology evidence="1">Multi-pass membrane protein</topology>
    </subcellularLocation>
</comment>
<feature type="compositionally biased region" description="Low complexity" evidence="5">
    <location>
        <begin position="259"/>
        <end position="277"/>
    </location>
</feature>
<feature type="compositionally biased region" description="Pro residues" evidence="5">
    <location>
        <begin position="495"/>
        <end position="512"/>
    </location>
</feature>
<dbReference type="Proteomes" id="UP000612055">
    <property type="component" value="Unassembled WGS sequence"/>
</dbReference>
<keyword evidence="2 6" id="KW-0812">Transmembrane</keyword>
<evidence type="ECO:0000256" key="3">
    <source>
        <dbReference type="ARBA" id="ARBA00022989"/>
    </source>
</evidence>
<feature type="domain" description="Nodulin-like" evidence="7">
    <location>
        <begin position="9"/>
        <end position="209"/>
    </location>
</feature>
<dbReference type="OrthoDB" id="410267at2759"/>
<keyword evidence="3 6" id="KW-1133">Transmembrane helix</keyword>
<feature type="transmembrane region" description="Helical" evidence="6">
    <location>
        <begin position="594"/>
        <end position="618"/>
    </location>
</feature>
<evidence type="ECO:0000313" key="10">
    <source>
        <dbReference type="Proteomes" id="UP000612055"/>
    </source>
</evidence>
<feature type="compositionally biased region" description="Gly residues" evidence="5">
    <location>
        <begin position="421"/>
        <end position="435"/>
    </location>
</feature>
<comment type="caution">
    <text evidence="9">The sequence shown here is derived from an EMBL/GenBank/DDBJ whole genome shotgun (WGS) entry which is preliminary data.</text>
</comment>
<organism evidence="9 10">
    <name type="scientific">Edaphochlamys debaryana</name>
    <dbReference type="NCBI Taxonomy" id="47281"/>
    <lineage>
        <taxon>Eukaryota</taxon>
        <taxon>Viridiplantae</taxon>
        <taxon>Chlorophyta</taxon>
        <taxon>core chlorophytes</taxon>
        <taxon>Chlorophyceae</taxon>
        <taxon>CS clade</taxon>
        <taxon>Chlamydomonadales</taxon>
        <taxon>Chlamydomonadales incertae sedis</taxon>
        <taxon>Edaphochlamys</taxon>
    </lineage>
</organism>
<sequence>MRSRLYLNRWLTFAASCLLQVSAGLSYAYSMYAPALKERWGFSETAMLTIGSCLNFGGYLAIPSGALYDRLERHKRFGPRLVALIGVVLLVVGYMGLAAAAAGLLAPNYAFVCVCAFLGGNSSTWFDTAAVVTNVRNFPRDRGTVVGILKAFVGLSASVYSSIYAAEFQPDAVGFLDFIGSAPAVLLLILISLMNLVPEAYHEPEEKKETSKEGGAGDASGSKRHEHAAGSGSGSGRRRKRRSAGGGATSGPEDGLNEPLLSAAADPAASPRPAPHANGGPSSGTHQPQPEPQSKPGPASAGPGPGPGPAPGPRAPRLSTSARFTLVYSLVCVIALFQTGAALWSAVVAHRPHGGPSQSARRALLAGVCCLVGTLVLVPWGSGDWVHRKPRPEAVERARRSLLARLARGASLSLRRRRGSGEAGGGGGGGGGGAGGVGGSAAGAGVVGEGAGVGVAAPAAAAAALPCGGAGPGPGAEAEAEQGEAGAGGGAAVPAPAPAPSPTSPPPKPEPVTPAASVDLGALTGGGPEVVVEAPPLVDPALIEARLEALEEVPSLPDLALGQAARRTEFWLLLFQFSVGLGTGLAFLNNLGSITVALGGSPGGQVVFVSLFSVANAIGRLSGGVVSEAALRRYRLPRTSLLLGASCLTLAGVGGALLCEHPANLAPVSLVVGFAFGSHWGLIPAITSDLFGLTHFGSNYTGLQLGPAFGGYLLATVLTGRLYDRVVRRHGDTLFCIGSDCYFETWCVLGFLNLLSLLGTRELHAQTAKLYRRIIRQGGV</sequence>
<feature type="transmembrane region" description="Helical" evidence="6">
    <location>
        <begin position="178"/>
        <end position="197"/>
    </location>
</feature>
<feature type="transmembrane region" description="Helical" evidence="6">
    <location>
        <begin position="364"/>
        <end position="381"/>
    </location>
</feature>
<reference evidence="9" key="1">
    <citation type="journal article" date="2020" name="bioRxiv">
        <title>Comparative genomics of Chlamydomonas.</title>
        <authorList>
            <person name="Craig R.J."/>
            <person name="Hasan A.R."/>
            <person name="Ness R.W."/>
            <person name="Keightley P.D."/>
        </authorList>
    </citation>
    <scope>NUCLEOTIDE SEQUENCE</scope>
    <source>
        <strain evidence="9">CCAP 11/70</strain>
    </source>
</reference>
<evidence type="ECO:0000256" key="4">
    <source>
        <dbReference type="ARBA" id="ARBA00023136"/>
    </source>
</evidence>
<feature type="compositionally biased region" description="Pro residues" evidence="5">
    <location>
        <begin position="304"/>
        <end position="314"/>
    </location>
</feature>
<feature type="transmembrane region" description="Helical" evidence="6">
    <location>
        <begin position="47"/>
        <end position="69"/>
    </location>
</feature>
<evidence type="ECO:0000256" key="6">
    <source>
        <dbReference type="SAM" id="Phobius"/>
    </source>
</evidence>
<dbReference type="InterPro" id="IPR010658">
    <property type="entry name" value="Nodulin-like"/>
</dbReference>
<evidence type="ECO:0000256" key="5">
    <source>
        <dbReference type="SAM" id="MobiDB-lite"/>
    </source>
</evidence>
<dbReference type="GO" id="GO:0016020">
    <property type="term" value="C:membrane"/>
    <property type="evidence" value="ECO:0007669"/>
    <property type="project" value="UniProtKB-SubCell"/>
</dbReference>
<dbReference type="PANTHER" id="PTHR21576:SF158">
    <property type="entry name" value="RIBOSOMAL RNA-PROCESSING PROTEIN 12-LIKE CONSERVED DOMAIN-CONTAINING PROTEIN"/>
    <property type="match status" value="1"/>
</dbReference>
<feature type="region of interest" description="Disordered" evidence="5">
    <location>
        <begin position="470"/>
        <end position="520"/>
    </location>
</feature>
<gene>
    <name evidence="9" type="ORF">HYH03_005688</name>
</gene>
<evidence type="ECO:0000256" key="2">
    <source>
        <dbReference type="ARBA" id="ARBA00022692"/>
    </source>
</evidence>
<feature type="domain" description="NFD4 C-terminal" evidence="8">
    <location>
        <begin position="565"/>
        <end position="771"/>
    </location>
</feature>
<evidence type="ECO:0008006" key="11">
    <source>
        <dbReference type="Google" id="ProtNLM"/>
    </source>
</evidence>
<dbReference type="Pfam" id="PF23262">
    <property type="entry name" value="NFD4_C"/>
    <property type="match status" value="1"/>
</dbReference>
<feature type="transmembrane region" description="Helical" evidence="6">
    <location>
        <begin position="109"/>
        <end position="132"/>
    </location>
</feature>
<dbReference type="Gene3D" id="1.20.1250.20">
    <property type="entry name" value="MFS general substrate transporter like domains"/>
    <property type="match status" value="1"/>
</dbReference>
<feature type="transmembrane region" description="Helical" evidence="6">
    <location>
        <begin position="639"/>
        <end position="658"/>
    </location>
</feature>
<dbReference type="AlphaFoldDB" id="A0A835YEE7"/>
<evidence type="ECO:0000259" key="7">
    <source>
        <dbReference type="Pfam" id="PF06813"/>
    </source>
</evidence>
<dbReference type="InterPro" id="IPR056555">
    <property type="entry name" value="NFD4_C"/>
</dbReference>
<proteinExistence type="predicted"/>
<feature type="transmembrane region" description="Helical" evidence="6">
    <location>
        <begin position="324"/>
        <end position="344"/>
    </location>
</feature>
<feature type="transmembrane region" description="Helical" evidence="6">
    <location>
        <begin position="570"/>
        <end position="588"/>
    </location>
</feature>
<dbReference type="SUPFAM" id="SSF103473">
    <property type="entry name" value="MFS general substrate transporter"/>
    <property type="match status" value="2"/>
</dbReference>
<accession>A0A835YEE7</accession>
<feature type="transmembrane region" description="Helical" evidence="6">
    <location>
        <begin position="144"/>
        <end position="166"/>
    </location>
</feature>
<feature type="transmembrane region" description="Helical" evidence="6">
    <location>
        <begin position="705"/>
        <end position="723"/>
    </location>
</feature>
<feature type="compositionally biased region" description="Basic and acidic residues" evidence="5">
    <location>
        <begin position="203"/>
        <end position="212"/>
    </location>
</feature>
<feature type="region of interest" description="Disordered" evidence="5">
    <location>
        <begin position="414"/>
        <end position="435"/>
    </location>
</feature>
<feature type="transmembrane region" description="Helical" evidence="6">
    <location>
        <begin position="81"/>
        <end position="103"/>
    </location>
</feature>
<dbReference type="EMBL" id="JAEHOE010000020">
    <property type="protein sequence ID" value="KAG2496084.1"/>
    <property type="molecule type" value="Genomic_DNA"/>
</dbReference>
<keyword evidence="4 6" id="KW-0472">Membrane</keyword>
<protein>
    <recommendedName>
        <fullName evidence="11">Nodulin-like domain-containing protein</fullName>
    </recommendedName>
</protein>
<dbReference type="InterPro" id="IPR036259">
    <property type="entry name" value="MFS_trans_sf"/>
</dbReference>
<evidence type="ECO:0000313" key="9">
    <source>
        <dbReference type="EMBL" id="KAG2496084.1"/>
    </source>
</evidence>
<dbReference type="PANTHER" id="PTHR21576">
    <property type="entry name" value="UNCHARACTERIZED NODULIN-LIKE PROTEIN"/>
    <property type="match status" value="1"/>
</dbReference>
<name>A0A835YEE7_9CHLO</name>
<keyword evidence="10" id="KW-1185">Reference proteome</keyword>